<sequence length="281" mass="30465">MRRLPAAVALLVLAIASVANMAAAGERHPPGRERHRPAPPIREPARFTDDQILRGFLAVAFGAEFSTAPDDRIRRFDGPVRVLVDATGTPPALRTRRTAEVAAVVAEIGRGVPHLDLATTPARDAANLTVLVVRRRDIPATVRAVFGPARARSILRRLQPECISGFSRDSANRISRAVVVLAADTSDFAFRDCAFEEILQALGPIDDTDAVPWTMFNDAVRTGRFGRYDRHLLGLLYHPRMRPGMTRAEAEATARAVLPEVRAAVDRTPADAPAPPAATGR</sequence>
<dbReference type="Pfam" id="PF11150">
    <property type="entry name" value="DUF2927"/>
    <property type="match status" value="1"/>
</dbReference>
<evidence type="ECO:0000256" key="2">
    <source>
        <dbReference type="SAM" id="SignalP"/>
    </source>
</evidence>
<comment type="caution">
    <text evidence="3">The sequence shown here is derived from an EMBL/GenBank/DDBJ whole genome shotgun (WGS) entry which is preliminary data.</text>
</comment>
<feature type="signal peptide" evidence="2">
    <location>
        <begin position="1"/>
        <end position="24"/>
    </location>
</feature>
<name>A0ABT5J659_RHOTP</name>
<dbReference type="RefSeq" id="WP_272775974.1">
    <property type="nucleotide sequence ID" value="NZ_JAQQLI010000005.1"/>
</dbReference>
<gene>
    <name evidence="3" type="ORF">PQJ73_05490</name>
</gene>
<keyword evidence="4" id="KW-1185">Reference proteome</keyword>
<dbReference type="EMBL" id="JAQQLI010000005">
    <property type="protein sequence ID" value="MDC7785129.1"/>
    <property type="molecule type" value="Genomic_DNA"/>
</dbReference>
<feature type="chain" id="PRO_5046743352" evidence="2">
    <location>
        <begin position="25"/>
        <end position="281"/>
    </location>
</feature>
<evidence type="ECO:0000256" key="1">
    <source>
        <dbReference type="SAM" id="MobiDB-lite"/>
    </source>
</evidence>
<proteinExistence type="predicted"/>
<keyword evidence="2" id="KW-0732">Signal</keyword>
<dbReference type="InterPro" id="IPR021323">
    <property type="entry name" value="DUF2927"/>
</dbReference>
<feature type="region of interest" description="Disordered" evidence="1">
    <location>
        <begin position="24"/>
        <end position="43"/>
    </location>
</feature>
<accession>A0ABT5J659</accession>
<reference evidence="3" key="1">
    <citation type="journal article" date="2023" name="Microbiol Resour">
        <title>Genome Sequences of Rhodoplanes serenus and Two Thermotolerant Strains, Rhodoplanes tepidamans and 'Rhodoplanes cryptolactis,' Further Refine the Genus.</title>
        <authorList>
            <person name="Rayyan A.A."/>
            <person name="Kyndt J.A."/>
        </authorList>
    </citation>
    <scope>NUCLEOTIDE SEQUENCE</scope>
    <source>
        <strain evidence="3">DSM 9987</strain>
    </source>
</reference>
<evidence type="ECO:0000313" key="4">
    <source>
        <dbReference type="Proteomes" id="UP001165652"/>
    </source>
</evidence>
<organism evidence="3 4">
    <name type="scientific">Rhodoplanes tepidamans</name>
    <name type="common">Rhodoplanes cryptolactis</name>
    <dbReference type="NCBI Taxonomy" id="200616"/>
    <lineage>
        <taxon>Bacteria</taxon>
        <taxon>Pseudomonadati</taxon>
        <taxon>Pseudomonadota</taxon>
        <taxon>Alphaproteobacteria</taxon>
        <taxon>Hyphomicrobiales</taxon>
        <taxon>Nitrobacteraceae</taxon>
        <taxon>Rhodoplanes</taxon>
    </lineage>
</organism>
<protein>
    <submittedName>
        <fullName evidence="3">DUF2927 domain-containing protein</fullName>
    </submittedName>
</protein>
<reference evidence="3" key="2">
    <citation type="submission" date="2023-02" db="EMBL/GenBank/DDBJ databases">
        <authorList>
            <person name="Rayyan A."/>
            <person name="Meyer T."/>
            <person name="Kyndt J.A."/>
        </authorList>
    </citation>
    <scope>NUCLEOTIDE SEQUENCE</scope>
    <source>
        <strain evidence="3">DSM 9987</strain>
    </source>
</reference>
<evidence type="ECO:0000313" key="3">
    <source>
        <dbReference type="EMBL" id="MDC7785129.1"/>
    </source>
</evidence>
<dbReference type="Proteomes" id="UP001165652">
    <property type="component" value="Unassembled WGS sequence"/>
</dbReference>